<dbReference type="HOGENOM" id="CLU_012390_8_2_1"/>
<evidence type="ECO:0008006" key="4">
    <source>
        <dbReference type="Google" id="ProtNLM"/>
    </source>
</evidence>
<keyword evidence="3" id="KW-1185">Reference proteome</keyword>
<evidence type="ECO:0000313" key="3">
    <source>
        <dbReference type="Proteomes" id="UP000032141"/>
    </source>
</evidence>
<accession>A0A0D3AJT3</accession>
<proteinExistence type="predicted"/>
<dbReference type="Gramene" id="Bo2g017630.1">
    <property type="protein sequence ID" value="Bo2g017630.1"/>
    <property type="gene ID" value="Bo2g017630"/>
</dbReference>
<name>A0A0D3AJT3_BRAOL</name>
<feature type="compositionally biased region" description="Basic and acidic residues" evidence="1">
    <location>
        <begin position="29"/>
        <end position="56"/>
    </location>
</feature>
<evidence type="ECO:0000313" key="2">
    <source>
        <dbReference type="EnsemblPlants" id="Bo2g017630.1"/>
    </source>
</evidence>
<dbReference type="Proteomes" id="UP000032141">
    <property type="component" value="Chromosome C2"/>
</dbReference>
<organism evidence="2 3">
    <name type="scientific">Brassica oleracea var. oleracea</name>
    <dbReference type="NCBI Taxonomy" id="109376"/>
    <lineage>
        <taxon>Eukaryota</taxon>
        <taxon>Viridiplantae</taxon>
        <taxon>Streptophyta</taxon>
        <taxon>Embryophyta</taxon>
        <taxon>Tracheophyta</taxon>
        <taxon>Spermatophyta</taxon>
        <taxon>Magnoliopsida</taxon>
        <taxon>eudicotyledons</taxon>
        <taxon>Gunneridae</taxon>
        <taxon>Pentapetalae</taxon>
        <taxon>rosids</taxon>
        <taxon>malvids</taxon>
        <taxon>Brassicales</taxon>
        <taxon>Brassicaceae</taxon>
        <taxon>Brassiceae</taxon>
        <taxon>Brassica</taxon>
    </lineage>
</organism>
<dbReference type="STRING" id="109376.A0A0D3AJT3"/>
<dbReference type="AlphaFoldDB" id="A0A0D3AJT3"/>
<evidence type="ECO:0000256" key="1">
    <source>
        <dbReference type="SAM" id="MobiDB-lite"/>
    </source>
</evidence>
<dbReference type="EnsemblPlants" id="Bo2g017630.1">
    <property type="protein sequence ID" value="Bo2g017630.1"/>
    <property type="gene ID" value="Bo2g017630"/>
</dbReference>
<dbReference type="PANTHER" id="PTHR47150">
    <property type="entry name" value="OS12G0169200 PROTEIN"/>
    <property type="match status" value="1"/>
</dbReference>
<dbReference type="Pfam" id="PF04827">
    <property type="entry name" value="Plant_tran"/>
    <property type="match status" value="1"/>
</dbReference>
<dbReference type="PANTHER" id="PTHR47150:SF5">
    <property type="entry name" value="OS07G0546750 PROTEIN"/>
    <property type="match status" value="1"/>
</dbReference>
<reference evidence="2" key="2">
    <citation type="submission" date="2015-03" db="UniProtKB">
        <authorList>
            <consortium name="EnsemblPlants"/>
        </authorList>
    </citation>
    <scope>IDENTIFICATION</scope>
</reference>
<reference evidence="2 3" key="1">
    <citation type="journal article" date="2014" name="Genome Biol.">
        <title>Transcriptome and methylome profiling reveals relics of genome dominance in the mesopolyploid Brassica oleracea.</title>
        <authorList>
            <person name="Parkin I.A."/>
            <person name="Koh C."/>
            <person name="Tang H."/>
            <person name="Robinson S.J."/>
            <person name="Kagale S."/>
            <person name="Clarke W.E."/>
            <person name="Town C.D."/>
            <person name="Nixon J."/>
            <person name="Krishnakumar V."/>
            <person name="Bidwell S.L."/>
            <person name="Denoeud F."/>
            <person name="Belcram H."/>
            <person name="Links M.G."/>
            <person name="Just J."/>
            <person name="Clarke C."/>
            <person name="Bender T."/>
            <person name="Huebert T."/>
            <person name="Mason A.S."/>
            <person name="Pires J.C."/>
            <person name="Barker G."/>
            <person name="Moore J."/>
            <person name="Walley P.G."/>
            <person name="Manoli S."/>
            <person name="Batley J."/>
            <person name="Edwards D."/>
            <person name="Nelson M.N."/>
            <person name="Wang X."/>
            <person name="Paterson A.H."/>
            <person name="King G."/>
            <person name="Bancroft I."/>
            <person name="Chalhoub B."/>
            <person name="Sharpe A.G."/>
        </authorList>
    </citation>
    <scope>NUCLEOTIDE SEQUENCE</scope>
    <source>
        <strain evidence="2 3">cv. TO1000</strain>
    </source>
</reference>
<sequence>MGRYSYTQPSMSEDYYEDSSECGYSSTEELIRQDQEELSRREQEELNRRKQEELNRSEPPQYPPQYPPQPEVEFGFPQICYCGGLPKLAMAKTLNNGGRLYYTCDQADDGECHVWKWWDVAVMEEMRARDRHVLQLSEKVDNLTLFSDFETEQKLVRLENLVCELGNKRSKRVRKDVERAFGVLQGRFAVVKNPSKIWDKAKMGNIMKACIILHNMIVGDERDANTIEEFQDEEFSFIVKRPKKAGNVLGRRKEVRDSHTHQQLKKDLVEHIWDKFGHLRNNNM</sequence>
<dbReference type="InterPro" id="IPR006912">
    <property type="entry name" value="Harbinger_derived_prot"/>
</dbReference>
<feature type="region of interest" description="Disordered" evidence="1">
    <location>
        <begin position="1"/>
        <end position="68"/>
    </location>
</feature>
<protein>
    <recommendedName>
        <fullName evidence="4">Zinc finger GRF-type domain-containing protein</fullName>
    </recommendedName>
</protein>